<dbReference type="Proteomes" id="UP000440694">
    <property type="component" value="Unassembled WGS sequence"/>
</dbReference>
<protein>
    <submittedName>
        <fullName evidence="1">Uncharacterized protein</fullName>
    </submittedName>
</protein>
<comment type="caution">
    <text evidence="1">The sequence shown here is derived from an EMBL/GenBank/DDBJ whole genome shotgun (WGS) entry which is preliminary data.</text>
</comment>
<reference evidence="1 2" key="1">
    <citation type="submission" date="2019-11" db="EMBL/GenBank/DDBJ databases">
        <title>Identification of a novel strain.</title>
        <authorList>
            <person name="Xu Q."/>
            <person name="Wang G."/>
        </authorList>
    </citation>
    <scope>NUCLEOTIDE SEQUENCE [LARGE SCALE GENOMIC DNA]</scope>
    <source>
        <strain evidence="2">xq</strain>
    </source>
</reference>
<dbReference type="AlphaFoldDB" id="A0A6I3KCF5"/>
<gene>
    <name evidence="1" type="ORF">GIW81_02065</name>
</gene>
<sequence length="185" mass="20196">MARKKREAAARRPHEKFSPAQVIAALEASAGIRLGAAQVLRCSPTTVTNYVERYPDVKAALAEILENRLDIAEGVIIKRIADDRNPAVQSNAAQFYLKMMGASRGYGAAPRVLKFKLPDIDGVEDVPRALSAIRAGVTNAEITPEQGRQLSDLVDIHRRALVDVEHDARLVALERTLSSNAAPRH</sequence>
<evidence type="ECO:0000313" key="1">
    <source>
        <dbReference type="EMBL" id="MTD93115.1"/>
    </source>
</evidence>
<name>A0A6I3KCF5_9HYPH</name>
<proteinExistence type="predicted"/>
<organism evidence="1 2">
    <name type="scientific">Hyphomicrobium album</name>
    <dbReference type="NCBI Taxonomy" id="2665159"/>
    <lineage>
        <taxon>Bacteria</taxon>
        <taxon>Pseudomonadati</taxon>
        <taxon>Pseudomonadota</taxon>
        <taxon>Alphaproteobacteria</taxon>
        <taxon>Hyphomicrobiales</taxon>
        <taxon>Hyphomicrobiaceae</taxon>
        <taxon>Hyphomicrobium</taxon>
    </lineage>
</organism>
<keyword evidence="2" id="KW-1185">Reference proteome</keyword>
<evidence type="ECO:0000313" key="2">
    <source>
        <dbReference type="Proteomes" id="UP000440694"/>
    </source>
</evidence>
<dbReference type="EMBL" id="WMBQ01000001">
    <property type="protein sequence ID" value="MTD93115.1"/>
    <property type="molecule type" value="Genomic_DNA"/>
</dbReference>
<accession>A0A6I3KCF5</accession>
<dbReference type="RefSeq" id="WP_154737684.1">
    <property type="nucleotide sequence ID" value="NZ_WMBQ01000001.1"/>
</dbReference>